<dbReference type="EMBL" id="JACEFF010000758">
    <property type="protein sequence ID" value="KAH9631574.1"/>
    <property type="molecule type" value="Genomic_DNA"/>
</dbReference>
<reference evidence="2" key="1">
    <citation type="journal article" date="2021" name="G3 (Bethesda)">
        <title>Genome and transcriptome analysis of the beet armyworm Spodoptera exigua reveals targets for pest control. .</title>
        <authorList>
            <person name="Simon S."/>
            <person name="Breeschoten T."/>
            <person name="Jansen H.J."/>
            <person name="Dirks R.P."/>
            <person name="Schranz M.E."/>
            <person name="Ros V.I.D."/>
        </authorList>
    </citation>
    <scope>NUCLEOTIDE SEQUENCE</scope>
    <source>
        <strain evidence="2">TB_SE_WUR_2020</strain>
    </source>
</reference>
<name>A0A922M7G8_SPOEX</name>
<gene>
    <name evidence="2" type="ORF">HF086_004735</name>
</gene>
<feature type="transmembrane region" description="Helical" evidence="1">
    <location>
        <begin position="23"/>
        <end position="43"/>
    </location>
</feature>
<evidence type="ECO:0000256" key="1">
    <source>
        <dbReference type="SAM" id="Phobius"/>
    </source>
</evidence>
<keyword evidence="1" id="KW-1133">Transmembrane helix</keyword>
<evidence type="ECO:0000313" key="2">
    <source>
        <dbReference type="EMBL" id="KAH9631574.1"/>
    </source>
</evidence>
<proteinExistence type="predicted"/>
<keyword evidence="1" id="KW-0472">Membrane</keyword>
<comment type="caution">
    <text evidence="2">The sequence shown here is derived from an EMBL/GenBank/DDBJ whole genome shotgun (WGS) entry which is preliminary data.</text>
</comment>
<evidence type="ECO:0000313" key="3">
    <source>
        <dbReference type="Proteomes" id="UP000814243"/>
    </source>
</evidence>
<sequence>MTIIIEESEEIPCSQCDRLRQTFMLIALSAVMPMVVFAAILLFTVTEEMNIQVQFTTGLIVEFVFGLLYVQLFVATSILIISFMKRKQPLPLMYHYYYFFFHIAVVGLFLGSTFVMTLVNTAYIISGLVFFGGSLYFYNLYNFMENNKDIWPTLRRAY</sequence>
<accession>A0A922M7G8</accession>
<feature type="transmembrane region" description="Helical" evidence="1">
    <location>
        <begin position="122"/>
        <end position="141"/>
    </location>
</feature>
<dbReference type="AlphaFoldDB" id="A0A922M7G8"/>
<keyword evidence="1" id="KW-0812">Transmembrane</keyword>
<feature type="transmembrane region" description="Helical" evidence="1">
    <location>
        <begin position="63"/>
        <end position="84"/>
    </location>
</feature>
<organism evidence="2 3">
    <name type="scientific">Spodoptera exigua</name>
    <name type="common">Beet armyworm</name>
    <name type="synonym">Noctua fulgens</name>
    <dbReference type="NCBI Taxonomy" id="7107"/>
    <lineage>
        <taxon>Eukaryota</taxon>
        <taxon>Metazoa</taxon>
        <taxon>Ecdysozoa</taxon>
        <taxon>Arthropoda</taxon>
        <taxon>Hexapoda</taxon>
        <taxon>Insecta</taxon>
        <taxon>Pterygota</taxon>
        <taxon>Neoptera</taxon>
        <taxon>Endopterygota</taxon>
        <taxon>Lepidoptera</taxon>
        <taxon>Glossata</taxon>
        <taxon>Ditrysia</taxon>
        <taxon>Noctuoidea</taxon>
        <taxon>Noctuidae</taxon>
        <taxon>Amphipyrinae</taxon>
        <taxon>Spodoptera</taxon>
    </lineage>
</organism>
<feature type="transmembrane region" description="Helical" evidence="1">
    <location>
        <begin position="96"/>
        <end position="116"/>
    </location>
</feature>
<dbReference type="Proteomes" id="UP000814243">
    <property type="component" value="Unassembled WGS sequence"/>
</dbReference>
<protein>
    <submittedName>
        <fullName evidence="2">Uncharacterized protein</fullName>
    </submittedName>
</protein>